<accession>A0A1C7N1F0</accession>
<name>A0A1C7N1F0_9FUNG</name>
<dbReference type="InParanoid" id="A0A1C7N1F0"/>
<reference evidence="1 2" key="1">
    <citation type="submission" date="2016-03" db="EMBL/GenBank/DDBJ databases">
        <title>Choanephora cucurbitarum.</title>
        <authorList>
            <person name="Min B."/>
            <person name="Park H."/>
            <person name="Park J.-H."/>
            <person name="Shin H.-D."/>
            <person name="Choi I.-G."/>
        </authorList>
    </citation>
    <scope>NUCLEOTIDE SEQUENCE [LARGE SCALE GENOMIC DNA]</scope>
    <source>
        <strain evidence="1 2">KUS-F28377</strain>
    </source>
</reference>
<comment type="caution">
    <text evidence="1">The sequence shown here is derived from an EMBL/GenBank/DDBJ whole genome shotgun (WGS) entry which is preliminary data.</text>
</comment>
<dbReference type="EMBL" id="LUGH01000748">
    <property type="protein sequence ID" value="OBZ82965.1"/>
    <property type="molecule type" value="Genomic_DNA"/>
</dbReference>
<sequence>MYRSHISQLQDSLAFSTAALADDLMDSLKQSPLAKSSSLGCLLFEVYQSLFPKLPALKQYLMASFLGAFTLLHGCFNTVGRLETSVIDQYRYQALH</sequence>
<evidence type="ECO:0000313" key="1">
    <source>
        <dbReference type="EMBL" id="OBZ82965.1"/>
    </source>
</evidence>
<proteinExistence type="predicted"/>
<protein>
    <submittedName>
        <fullName evidence="1">Uncharacterized protein</fullName>
    </submittedName>
</protein>
<organism evidence="1 2">
    <name type="scientific">Choanephora cucurbitarum</name>
    <dbReference type="NCBI Taxonomy" id="101091"/>
    <lineage>
        <taxon>Eukaryota</taxon>
        <taxon>Fungi</taxon>
        <taxon>Fungi incertae sedis</taxon>
        <taxon>Mucoromycota</taxon>
        <taxon>Mucoromycotina</taxon>
        <taxon>Mucoromycetes</taxon>
        <taxon>Mucorales</taxon>
        <taxon>Mucorineae</taxon>
        <taxon>Choanephoraceae</taxon>
        <taxon>Choanephoroideae</taxon>
        <taxon>Choanephora</taxon>
    </lineage>
</organism>
<keyword evidence="2" id="KW-1185">Reference proteome</keyword>
<dbReference type="Proteomes" id="UP000093000">
    <property type="component" value="Unassembled WGS sequence"/>
</dbReference>
<gene>
    <name evidence="1" type="ORF">A0J61_08985</name>
</gene>
<evidence type="ECO:0000313" key="2">
    <source>
        <dbReference type="Proteomes" id="UP000093000"/>
    </source>
</evidence>
<dbReference type="AlphaFoldDB" id="A0A1C7N1F0"/>